<dbReference type="InterPro" id="IPR007435">
    <property type="entry name" value="DUF484"/>
</dbReference>
<gene>
    <name evidence="1" type="ORF">JT25_012390</name>
</gene>
<sequence>MSNEPKVLLTEAHVKAYLQDHPEFFQNHLDLLEKMHIPHPSGNAISLISKQLEIFRAKHQEQENQLTALIDIARENDASFNRMHELTLAMLEANSLEDAVANLSEVLAECFFTDFVAIKIIKEQPLSPISNLFVGADDANLKHFSNELTTNQPKCGRPTLAQSRFLFGDVAAEVRSCAIIPMVFTQLDGLLAIGSRDESRFHYSMGSIFLTQMSEIIGTRLISLLQQMD</sequence>
<dbReference type="PANTHER" id="PTHR38765">
    <property type="entry name" value="DUF484 DOMAIN-CONTAINING PROTEIN"/>
    <property type="match status" value="1"/>
</dbReference>
<dbReference type="EMBL" id="CP014476">
    <property type="protein sequence ID" value="AMK77271.1"/>
    <property type="molecule type" value="Genomic_DNA"/>
</dbReference>
<dbReference type="RefSeq" id="WP_036278128.1">
    <property type="nucleotide sequence ID" value="NZ_CP014476.1"/>
</dbReference>
<dbReference type="OrthoDB" id="8525200at2"/>
<dbReference type="Gene3D" id="3.30.450.40">
    <property type="match status" value="1"/>
</dbReference>
<dbReference type="AlphaFoldDB" id="A0A126T5A6"/>
<dbReference type="PANTHER" id="PTHR38765:SF1">
    <property type="entry name" value="DUF484 DOMAIN-CONTAINING PROTEIN"/>
    <property type="match status" value="1"/>
</dbReference>
<reference evidence="1 2" key="1">
    <citation type="journal article" date="2015" name="Environ. Microbiol.">
        <title>Methane oxidation coupled to nitrate reduction under hypoxia by the Gammaproteobacterium Methylomonas denitrificans, sp. nov. type strain FJG1.</title>
        <authorList>
            <person name="Kits K.D."/>
            <person name="Klotz M.G."/>
            <person name="Stein L.Y."/>
        </authorList>
    </citation>
    <scope>NUCLEOTIDE SEQUENCE [LARGE SCALE GENOMIC DNA]</scope>
    <source>
        <strain evidence="1 2">FJG1</strain>
    </source>
</reference>
<dbReference type="InterPro" id="IPR029016">
    <property type="entry name" value="GAF-like_dom_sf"/>
</dbReference>
<dbReference type="Proteomes" id="UP000030512">
    <property type="component" value="Chromosome"/>
</dbReference>
<dbReference type="KEGG" id="mdn:JT25_012390"/>
<evidence type="ECO:0000313" key="2">
    <source>
        <dbReference type="Proteomes" id="UP000030512"/>
    </source>
</evidence>
<proteinExistence type="predicted"/>
<organism evidence="1 2">
    <name type="scientific">Methylomonas denitrificans</name>
    <dbReference type="NCBI Taxonomy" id="1538553"/>
    <lineage>
        <taxon>Bacteria</taxon>
        <taxon>Pseudomonadati</taxon>
        <taxon>Pseudomonadota</taxon>
        <taxon>Gammaproteobacteria</taxon>
        <taxon>Methylococcales</taxon>
        <taxon>Methylococcaceae</taxon>
        <taxon>Methylomonas</taxon>
    </lineage>
</organism>
<dbReference type="Pfam" id="PF04340">
    <property type="entry name" value="DUF484"/>
    <property type="match status" value="1"/>
</dbReference>
<accession>A0A126T5A6</accession>
<evidence type="ECO:0000313" key="1">
    <source>
        <dbReference type="EMBL" id="AMK77271.1"/>
    </source>
</evidence>
<name>A0A126T5A6_9GAMM</name>
<dbReference type="STRING" id="1538553.JT25_012390"/>
<evidence type="ECO:0008006" key="3">
    <source>
        <dbReference type="Google" id="ProtNLM"/>
    </source>
</evidence>
<keyword evidence="2" id="KW-1185">Reference proteome</keyword>
<protein>
    <recommendedName>
        <fullName evidence="3">Phytochrome sensor protein</fullName>
    </recommendedName>
</protein>